<dbReference type="Proteomes" id="UP000018861">
    <property type="component" value="Unassembled WGS sequence"/>
</dbReference>
<proteinExistence type="predicted"/>
<name>W4P9X0_9BACE</name>
<organism evidence="1 2">
    <name type="scientific">Bacteroides pyogenes JCM 6292</name>
    <dbReference type="NCBI Taxonomy" id="1235809"/>
    <lineage>
        <taxon>Bacteria</taxon>
        <taxon>Pseudomonadati</taxon>
        <taxon>Bacteroidota</taxon>
        <taxon>Bacteroidia</taxon>
        <taxon>Bacteroidales</taxon>
        <taxon>Bacteroidaceae</taxon>
        <taxon>Bacteroides</taxon>
    </lineage>
</organism>
<gene>
    <name evidence="1" type="ORF">JCM6292_2589</name>
</gene>
<evidence type="ECO:0000313" key="1">
    <source>
        <dbReference type="EMBL" id="GAE16193.1"/>
    </source>
</evidence>
<evidence type="ECO:0000313" key="2">
    <source>
        <dbReference type="Proteomes" id="UP000018861"/>
    </source>
</evidence>
<dbReference type="EMBL" id="BAIQ01000029">
    <property type="protein sequence ID" value="GAE16193.1"/>
    <property type="molecule type" value="Genomic_DNA"/>
</dbReference>
<accession>W4P9X0</accession>
<comment type="caution">
    <text evidence="1">The sequence shown here is derived from an EMBL/GenBank/DDBJ whole genome shotgun (WGS) entry which is preliminary data.</text>
</comment>
<reference evidence="1 2" key="1">
    <citation type="journal article" date="2014" name="Genome Announc.">
        <title>Draft Genome Sequences of Three Strains of Bacteroides pyogenes Isolated from a Cat and Swine.</title>
        <authorList>
            <person name="Sakamoto M."/>
            <person name="Oshima K."/>
            <person name="Suda W."/>
            <person name="Kitamura K."/>
            <person name="Iida T."/>
            <person name="Hattori M."/>
            <person name="Ohkuma M."/>
        </authorList>
    </citation>
    <scope>NUCLEOTIDE SEQUENCE [LARGE SCALE GENOMIC DNA]</scope>
    <source>
        <strain evidence="1 2">JCM 6292</strain>
    </source>
</reference>
<dbReference type="AlphaFoldDB" id="W4P9X0"/>
<sequence length="54" mass="6205">MWSFMLLQSNLNKLSFAENSTLAYRRKAFAGSNDTSQTKIRLDTLDSQCKLTMK</sequence>
<protein>
    <submittedName>
        <fullName evidence="1">Uncharacterized protein</fullName>
    </submittedName>
</protein>